<evidence type="ECO:0000313" key="2">
    <source>
        <dbReference type="EMBL" id="SCL46998.1"/>
    </source>
</evidence>
<proteinExistence type="predicted"/>
<dbReference type="EMBL" id="FMIB01000002">
    <property type="protein sequence ID" value="SCL46998.1"/>
    <property type="molecule type" value="Genomic_DNA"/>
</dbReference>
<sequence length="183" mass="18493">MSNAAHRLLWTVLALLLVAAGGAASAVGAGRLPGGGVPVLAAGPLSWWRAGAPWSALAVAVGGLLLALLGQRLLAAGLRVPDRLGGTLAHPGDAAGRTRVASGVLTDALERDMLRAPGVRRARVVLTGPATGPDVWVEVRLSPSAGLDAARAHVDAAVRRFAATVGCRPAHLDVTVLVDEAAR</sequence>
<organism evidence="2 3">
    <name type="scientific">Micromonospora chersina</name>
    <dbReference type="NCBI Taxonomy" id="47854"/>
    <lineage>
        <taxon>Bacteria</taxon>
        <taxon>Bacillati</taxon>
        <taxon>Actinomycetota</taxon>
        <taxon>Actinomycetes</taxon>
        <taxon>Micromonosporales</taxon>
        <taxon>Micromonosporaceae</taxon>
        <taxon>Micromonospora</taxon>
    </lineage>
</organism>
<evidence type="ECO:0000256" key="1">
    <source>
        <dbReference type="SAM" id="Phobius"/>
    </source>
</evidence>
<name>A0A1C6TZB1_9ACTN</name>
<dbReference type="STRING" id="47854.GA0070603_0285"/>
<gene>
    <name evidence="2" type="ORF">GA0070603_0285</name>
</gene>
<keyword evidence="1" id="KW-0812">Transmembrane</keyword>
<dbReference type="GeneID" id="43276967"/>
<protein>
    <recommendedName>
        <fullName evidence="4">Alkaline shock response membrane anchor protein AmaP</fullName>
    </recommendedName>
</protein>
<accession>A0A1C6TZB1</accession>
<dbReference type="RefSeq" id="WP_091305938.1">
    <property type="nucleotide sequence ID" value="NZ_FMIB01000002.1"/>
</dbReference>
<keyword evidence="3" id="KW-1185">Reference proteome</keyword>
<dbReference type="Proteomes" id="UP000198605">
    <property type="component" value="Unassembled WGS sequence"/>
</dbReference>
<evidence type="ECO:0000313" key="3">
    <source>
        <dbReference type="Proteomes" id="UP000198605"/>
    </source>
</evidence>
<keyword evidence="1" id="KW-1133">Transmembrane helix</keyword>
<dbReference type="AlphaFoldDB" id="A0A1C6TZB1"/>
<feature type="transmembrane region" description="Helical" evidence="1">
    <location>
        <begin position="52"/>
        <end position="69"/>
    </location>
</feature>
<keyword evidence="1" id="KW-0472">Membrane</keyword>
<dbReference type="OrthoDB" id="3393016at2"/>
<reference evidence="3" key="1">
    <citation type="submission" date="2016-06" db="EMBL/GenBank/DDBJ databases">
        <authorList>
            <person name="Varghese N."/>
            <person name="Submissions Spin"/>
        </authorList>
    </citation>
    <scope>NUCLEOTIDE SEQUENCE [LARGE SCALE GENOMIC DNA]</scope>
    <source>
        <strain evidence="3">DSM 44151</strain>
    </source>
</reference>
<evidence type="ECO:0008006" key="4">
    <source>
        <dbReference type="Google" id="ProtNLM"/>
    </source>
</evidence>